<name>A0ABV6FW86_9BACT</name>
<organism evidence="1 2">
    <name type="scientific">Fontibacter flavus</name>
    <dbReference type="NCBI Taxonomy" id="654838"/>
    <lineage>
        <taxon>Bacteria</taxon>
        <taxon>Pseudomonadati</taxon>
        <taxon>Bacteroidota</taxon>
        <taxon>Cytophagia</taxon>
        <taxon>Cytophagales</taxon>
        <taxon>Cyclobacteriaceae</taxon>
        <taxon>Fontibacter</taxon>
    </lineage>
</organism>
<dbReference type="RefSeq" id="WP_382388611.1">
    <property type="nucleotide sequence ID" value="NZ_JBHLWI010000043.1"/>
</dbReference>
<proteinExistence type="predicted"/>
<dbReference type="PROSITE" id="PS51257">
    <property type="entry name" value="PROKAR_LIPOPROTEIN"/>
    <property type="match status" value="1"/>
</dbReference>
<keyword evidence="2" id="KW-1185">Reference proteome</keyword>
<sequence length="268" mass="30722">MKSSLTKLTYFIIAFLTISSCSLFDKDEETTEDGPEVGFFPETISYFKPNETTVNYSFDFIYDDANKLQAIIQSDATGFKADNIFFTYNNSGQIIKTVQNRFGDSDGLNDRITNFTYQNNQLVSYEHILSNSSPRNYSVDFNESTGIMNVTNVENPEIQFTIKFDKDLDLIDNGDFNEIKYSGGKGAFNYVNSKLNFHLLPNILNYYLFASKQITQIKNSWQGIEFIRNSVNKIDSNGMVTEIEFRSATTNESYGKYTVKYQQRVLNP</sequence>
<evidence type="ECO:0000313" key="1">
    <source>
        <dbReference type="EMBL" id="MFC0264103.1"/>
    </source>
</evidence>
<protein>
    <recommendedName>
        <fullName evidence="3">YD repeat-containing protein</fullName>
    </recommendedName>
</protein>
<gene>
    <name evidence="1" type="ORF">ACFFIP_15525</name>
</gene>
<accession>A0ABV6FW86</accession>
<evidence type="ECO:0008006" key="3">
    <source>
        <dbReference type="Google" id="ProtNLM"/>
    </source>
</evidence>
<dbReference type="EMBL" id="JBHLWI010000043">
    <property type="protein sequence ID" value="MFC0264103.1"/>
    <property type="molecule type" value="Genomic_DNA"/>
</dbReference>
<comment type="caution">
    <text evidence="1">The sequence shown here is derived from an EMBL/GenBank/DDBJ whole genome shotgun (WGS) entry which is preliminary data.</text>
</comment>
<reference evidence="1 2" key="1">
    <citation type="submission" date="2024-09" db="EMBL/GenBank/DDBJ databases">
        <authorList>
            <person name="Sun Q."/>
            <person name="Mori K."/>
        </authorList>
    </citation>
    <scope>NUCLEOTIDE SEQUENCE [LARGE SCALE GENOMIC DNA]</scope>
    <source>
        <strain evidence="1 2">CCM 7650</strain>
    </source>
</reference>
<dbReference type="Proteomes" id="UP001589797">
    <property type="component" value="Unassembled WGS sequence"/>
</dbReference>
<evidence type="ECO:0000313" key="2">
    <source>
        <dbReference type="Proteomes" id="UP001589797"/>
    </source>
</evidence>